<comment type="caution">
    <text evidence="2">The sequence shown here is derived from an EMBL/GenBank/DDBJ whole genome shotgun (WGS) entry which is preliminary data.</text>
</comment>
<reference evidence="2 3" key="1">
    <citation type="submission" date="2017-09" db="EMBL/GenBank/DDBJ databases">
        <title>Depth-based differentiation of microbial function through sediment-hosted aquifers and enrichment of novel symbionts in the deep terrestrial subsurface.</title>
        <authorList>
            <person name="Probst A.J."/>
            <person name="Ladd B."/>
            <person name="Jarett J.K."/>
            <person name="Geller-Mcgrath D.E."/>
            <person name="Sieber C.M."/>
            <person name="Emerson J.B."/>
            <person name="Anantharaman K."/>
            <person name="Thomas B.C."/>
            <person name="Malmstrom R."/>
            <person name="Stieglmeier M."/>
            <person name="Klingl A."/>
            <person name="Woyke T."/>
            <person name="Ryan C.M."/>
            <person name="Banfield J.F."/>
        </authorList>
    </citation>
    <scope>NUCLEOTIDE SEQUENCE [LARGE SCALE GENOMIC DNA]</scope>
    <source>
        <strain evidence="2">CG11_big_fil_rev_8_21_14_0_20_39_10</strain>
    </source>
</reference>
<dbReference type="Proteomes" id="UP000230869">
    <property type="component" value="Unassembled WGS sequence"/>
</dbReference>
<dbReference type="InterPro" id="IPR038765">
    <property type="entry name" value="Papain-like_cys_pep_sf"/>
</dbReference>
<dbReference type="SUPFAM" id="SSF54001">
    <property type="entry name" value="Cysteine proteinases"/>
    <property type="match status" value="1"/>
</dbReference>
<name>A0A2M6K918_9BACT</name>
<feature type="domain" description="Peptidase C1A papain C-terminal" evidence="1">
    <location>
        <begin position="206"/>
        <end position="328"/>
    </location>
</feature>
<sequence length="387" mass="45230">MRKDRFSIKEDKLIDKIEKNSILISYADEDINDEIKSFKRQVKKRDIMAIETNDGIIESKINAAGPESTIDYLDQLKYVAVFIISSYFGGMIAKGGAERYKKLTYQIGKLVSRLKSSKNALLIVQIEREKNFVLKICFVINKKFSQEEITQALNLIPVAVKTIKHNITQYDNEKVLQIDYNNDKWDLKKIKPLKINYGSTILANNRILKNYGICEAKYFPNNIRSTQTEWEYLNEDPPEEAHKNALKHTIDYYERLYSVEDIKSALRFSFVQVSFEMYKSFLNAPNGNIPLPEPGEKKITGHCVSIIGYNKSGFIFANSWGRKWGDNGKGVLPYEYIDKYMIESWSSMTFFKFKKIFTIKRVFNIGFWKKFYQYKRMKCQSLEILNC</sequence>
<proteinExistence type="predicted"/>
<gene>
    <name evidence="2" type="ORF">COV49_02250</name>
</gene>
<dbReference type="AlphaFoldDB" id="A0A2M6K918"/>
<evidence type="ECO:0000313" key="2">
    <source>
        <dbReference type="EMBL" id="PIR13443.1"/>
    </source>
</evidence>
<dbReference type="InterPro" id="IPR000668">
    <property type="entry name" value="Peptidase_C1A_C"/>
</dbReference>
<dbReference type="GO" id="GO:0006508">
    <property type="term" value="P:proteolysis"/>
    <property type="evidence" value="ECO:0007669"/>
    <property type="project" value="InterPro"/>
</dbReference>
<evidence type="ECO:0000259" key="1">
    <source>
        <dbReference type="Pfam" id="PF00112"/>
    </source>
</evidence>
<dbReference type="CDD" id="cd02619">
    <property type="entry name" value="Peptidase_C1"/>
    <property type="match status" value="1"/>
</dbReference>
<organism evidence="2 3">
    <name type="scientific">Candidatus Falkowbacteria bacterium CG11_big_fil_rev_8_21_14_0_20_39_10</name>
    <dbReference type="NCBI Taxonomy" id="1974570"/>
    <lineage>
        <taxon>Bacteria</taxon>
        <taxon>Candidatus Falkowiibacteriota</taxon>
    </lineage>
</organism>
<dbReference type="GO" id="GO:0008234">
    <property type="term" value="F:cysteine-type peptidase activity"/>
    <property type="evidence" value="ECO:0007669"/>
    <property type="project" value="InterPro"/>
</dbReference>
<accession>A0A2M6K918</accession>
<dbReference type="Gene3D" id="3.90.70.10">
    <property type="entry name" value="Cysteine proteinases"/>
    <property type="match status" value="1"/>
</dbReference>
<evidence type="ECO:0000313" key="3">
    <source>
        <dbReference type="Proteomes" id="UP000230869"/>
    </source>
</evidence>
<dbReference type="EMBL" id="PCWW01000036">
    <property type="protein sequence ID" value="PIR13443.1"/>
    <property type="molecule type" value="Genomic_DNA"/>
</dbReference>
<dbReference type="Pfam" id="PF00112">
    <property type="entry name" value="Peptidase_C1"/>
    <property type="match status" value="1"/>
</dbReference>
<protein>
    <recommendedName>
        <fullName evidence="1">Peptidase C1A papain C-terminal domain-containing protein</fullName>
    </recommendedName>
</protein>